<feature type="signal peptide" evidence="1">
    <location>
        <begin position="1"/>
        <end position="28"/>
    </location>
</feature>
<dbReference type="InterPro" id="IPR042268">
    <property type="entry name" value="BamC_C"/>
</dbReference>
<dbReference type="Proteomes" id="UP000078596">
    <property type="component" value="Chromosome"/>
</dbReference>
<feature type="chain" id="PRO_5008250335" description="Outer membrane protein assembly factor BamC" evidence="1">
    <location>
        <begin position="29"/>
        <end position="376"/>
    </location>
</feature>
<evidence type="ECO:0000313" key="3">
    <source>
        <dbReference type="Proteomes" id="UP000078596"/>
    </source>
</evidence>
<dbReference type="PROSITE" id="PS51257">
    <property type="entry name" value="PROKAR_LIPOPROTEIN"/>
    <property type="match status" value="1"/>
</dbReference>
<dbReference type="InterPro" id="IPR010653">
    <property type="entry name" value="NlpB/DapX"/>
</dbReference>
<sequence length="376" mass="41057">MIQRVLPSVRPKLTLMTALILSATSLSGCSSIPFFSSGSDDYPAARLDVPPTFTMPTPQAGLAMPAIASARAAEASKKDGGTGGVLVRGEGVKVMGGPDSRYLSVDASPDAVWPKLQTFLQDEGYTVKKVEPGVGLIETDWTGSQSADQNGFSLMKLLKLTKNTFFKPDNIEKVRLRIEQGETANQTLVFVTSQKMPLTGDQPLFPGDEKDSYKYADAQPDPTLSADVLARLTAYLSGKSEAESRAMMNASFAPRAKLFFNKDKDERYIMVSQPYPRVWNRLGLALDRLGFDPVKSNQKDGVIEVSHNHPQALYADVALRGEQVDPKQSLKLMLTLKVIPQKDGTTRIDVDNIKVDGGSLPQDRFVILSKINAQME</sequence>
<keyword evidence="1" id="KW-0732">Signal</keyword>
<dbReference type="EMBL" id="CP016027">
    <property type="protein sequence ID" value="ANJ66515.1"/>
    <property type="molecule type" value="Genomic_DNA"/>
</dbReference>
<evidence type="ECO:0008006" key="4">
    <source>
        <dbReference type="Google" id="ProtNLM"/>
    </source>
</evidence>
<proteinExistence type="predicted"/>
<dbReference type="Pfam" id="PF06804">
    <property type="entry name" value="Lipoprotein_18"/>
    <property type="match status" value="1"/>
</dbReference>
<dbReference type="STRING" id="1860122.A9404_03200"/>
<name>A0A191ZF75_9GAMM</name>
<accession>A0A191ZF75</accession>
<evidence type="ECO:0000313" key="2">
    <source>
        <dbReference type="EMBL" id="ANJ66515.1"/>
    </source>
</evidence>
<keyword evidence="3" id="KW-1185">Reference proteome</keyword>
<gene>
    <name evidence="2" type="ORF">A9404_03200</name>
</gene>
<reference evidence="2 3" key="1">
    <citation type="submission" date="2016-06" db="EMBL/GenBank/DDBJ databases">
        <title>Insight into the functional genes involving in sulfur oxidation in Pearl River water.</title>
        <authorList>
            <person name="Luo J."/>
            <person name="Tan X."/>
            <person name="Lin W."/>
        </authorList>
    </citation>
    <scope>NUCLEOTIDE SEQUENCE [LARGE SCALE GENOMIC DNA]</scope>
    <source>
        <strain evidence="2 3">LS2</strain>
    </source>
</reference>
<dbReference type="KEGG" id="haz:A9404_03200"/>
<protein>
    <recommendedName>
        <fullName evidence="4">Outer membrane protein assembly factor BamC</fullName>
    </recommendedName>
</protein>
<dbReference type="Gene3D" id="3.30.310.170">
    <property type="entry name" value="Outer membrane protein assembly factor BamC"/>
    <property type="match status" value="1"/>
</dbReference>
<organism evidence="2 3">
    <name type="scientific">Halothiobacillus diazotrophicus</name>
    <dbReference type="NCBI Taxonomy" id="1860122"/>
    <lineage>
        <taxon>Bacteria</taxon>
        <taxon>Pseudomonadati</taxon>
        <taxon>Pseudomonadota</taxon>
        <taxon>Gammaproteobacteria</taxon>
        <taxon>Chromatiales</taxon>
        <taxon>Halothiobacillaceae</taxon>
        <taxon>Halothiobacillus</taxon>
    </lineage>
</organism>
<dbReference type="AlphaFoldDB" id="A0A191ZF75"/>
<dbReference type="RefSeq" id="WP_066098606.1">
    <property type="nucleotide sequence ID" value="NZ_CP016027.1"/>
</dbReference>
<evidence type="ECO:0000256" key="1">
    <source>
        <dbReference type="SAM" id="SignalP"/>
    </source>
</evidence>